<gene>
    <name evidence="1" type="ORF">QTH91_15840</name>
</gene>
<dbReference type="Pfam" id="PF00300">
    <property type="entry name" value="His_Phos_1"/>
    <property type="match status" value="1"/>
</dbReference>
<dbReference type="EC" id="3.1.3.-" evidence="1"/>
<accession>A0ABT7NDD0</accession>
<protein>
    <submittedName>
        <fullName evidence="1">Histidine phosphatase family protein</fullName>
        <ecNumber evidence="1">3.1.3.-</ecNumber>
    </submittedName>
</protein>
<dbReference type="SUPFAM" id="SSF53254">
    <property type="entry name" value="Phosphoglycerate mutase-like"/>
    <property type="match status" value="1"/>
</dbReference>
<comment type="caution">
    <text evidence="1">The sequence shown here is derived from an EMBL/GenBank/DDBJ whole genome shotgun (WGS) entry which is preliminary data.</text>
</comment>
<dbReference type="PANTHER" id="PTHR48100">
    <property type="entry name" value="BROAD-SPECIFICITY PHOSPHATASE YOR283W-RELATED"/>
    <property type="match status" value="1"/>
</dbReference>
<dbReference type="PANTHER" id="PTHR48100:SF1">
    <property type="entry name" value="HISTIDINE PHOSPHATASE FAMILY PROTEIN-RELATED"/>
    <property type="match status" value="1"/>
</dbReference>
<dbReference type="RefSeq" id="WP_286661063.1">
    <property type="nucleotide sequence ID" value="NZ_JASZYV010000003.1"/>
</dbReference>
<name>A0ABT7NDD0_9BURK</name>
<dbReference type="CDD" id="cd07067">
    <property type="entry name" value="HP_PGM_like"/>
    <property type="match status" value="1"/>
</dbReference>
<evidence type="ECO:0000313" key="1">
    <source>
        <dbReference type="EMBL" id="MDM0045960.1"/>
    </source>
</evidence>
<dbReference type="InterPro" id="IPR013078">
    <property type="entry name" value="His_Pase_superF_clade-1"/>
</dbReference>
<sequence length="207" mass="21667">MANGLDQLLALGAGLPLAPQCERFYFLRHGQTARNLARIFQAPEEPLNDTGLAQARSAAEALARETIAAILCSDAVRARQTADIVAAPHGLTPVASEALRERNFGALIGTSSAQIDWACMPQDGETLADFMQRKNIALADALGLPGPVLVVAHGGSLFALAAMLGVPVGMDLLANARPLRFTRCGPTWEIEALSPPSYQAADGAAIA</sequence>
<evidence type="ECO:0000313" key="2">
    <source>
        <dbReference type="Proteomes" id="UP001174908"/>
    </source>
</evidence>
<reference evidence="1" key="1">
    <citation type="submission" date="2023-06" db="EMBL/GenBank/DDBJ databases">
        <authorList>
            <person name="Jiang Y."/>
            <person name="Liu Q."/>
        </authorList>
    </citation>
    <scope>NUCLEOTIDE SEQUENCE</scope>
    <source>
        <strain evidence="1">CGMCC 1.12089</strain>
    </source>
</reference>
<dbReference type="InterPro" id="IPR050275">
    <property type="entry name" value="PGM_Phosphatase"/>
</dbReference>
<dbReference type="SMART" id="SM00855">
    <property type="entry name" value="PGAM"/>
    <property type="match status" value="1"/>
</dbReference>
<organism evidence="1 2">
    <name type="scientific">Variovorax dokdonensis</name>
    <dbReference type="NCBI Taxonomy" id="344883"/>
    <lineage>
        <taxon>Bacteria</taxon>
        <taxon>Pseudomonadati</taxon>
        <taxon>Pseudomonadota</taxon>
        <taxon>Betaproteobacteria</taxon>
        <taxon>Burkholderiales</taxon>
        <taxon>Comamonadaceae</taxon>
        <taxon>Variovorax</taxon>
    </lineage>
</organism>
<proteinExistence type="predicted"/>
<keyword evidence="2" id="KW-1185">Reference proteome</keyword>
<dbReference type="GO" id="GO:0016787">
    <property type="term" value="F:hydrolase activity"/>
    <property type="evidence" value="ECO:0007669"/>
    <property type="project" value="UniProtKB-KW"/>
</dbReference>
<dbReference type="Proteomes" id="UP001174908">
    <property type="component" value="Unassembled WGS sequence"/>
</dbReference>
<dbReference type="EMBL" id="JASZYV010000003">
    <property type="protein sequence ID" value="MDM0045960.1"/>
    <property type="molecule type" value="Genomic_DNA"/>
</dbReference>
<keyword evidence="1" id="KW-0378">Hydrolase</keyword>
<dbReference type="Gene3D" id="3.40.50.1240">
    <property type="entry name" value="Phosphoglycerate mutase-like"/>
    <property type="match status" value="1"/>
</dbReference>
<dbReference type="InterPro" id="IPR029033">
    <property type="entry name" value="His_PPase_superfam"/>
</dbReference>